<accession>A0A6P4ZMI7</accession>
<proteinExistence type="predicted"/>
<dbReference type="AlphaFoldDB" id="A0A6P4ZMI7"/>
<feature type="compositionally biased region" description="Polar residues" evidence="1">
    <location>
        <begin position="127"/>
        <end position="137"/>
    </location>
</feature>
<reference evidence="3" key="1">
    <citation type="submission" date="2025-08" db="UniProtKB">
        <authorList>
            <consortium name="RefSeq"/>
        </authorList>
    </citation>
    <scope>IDENTIFICATION</scope>
    <source>
        <tissue evidence="3">Gonad</tissue>
    </source>
</reference>
<sequence length="137" mass="13684">MTAVCSPYKRSGGRGWNCYSRGGQPTTVTAAVTTAPNTVTTASSVSLLQNSILATSVATSSSTVPIYSTTATLGLSPPGLRMPSPSSISQSLGLGTTLASNITGLGGPLSGEISPHGPVPDAHPTLSPAQQLDQSIC</sequence>
<evidence type="ECO:0000313" key="3">
    <source>
        <dbReference type="RefSeq" id="XP_019635234.1"/>
    </source>
</evidence>
<name>A0A6P4ZMI7_BRABE</name>
<keyword evidence="2" id="KW-1185">Reference proteome</keyword>
<dbReference type="GeneID" id="109478219"/>
<dbReference type="RefSeq" id="XP_019635234.1">
    <property type="nucleotide sequence ID" value="XM_019779675.1"/>
</dbReference>
<protein>
    <submittedName>
        <fullName evidence="3">Uncharacterized protein LOC109478219</fullName>
    </submittedName>
</protein>
<organism evidence="2 3">
    <name type="scientific">Branchiostoma belcheri</name>
    <name type="common">Amphioxus</name>
    <dbReference type="NCBI Taxonomy" id="7741"/>
    <lineage>
        <taxon>Eukaryota</taxon>
        <taxon>Metazoa</taxon>
        <taxon>Chordata</taxon>
        <taxon>Cephalochordata</taxon>
        <taxon>Leptocardii</taxon>
        <taxon>Amphioxiformes</taxon>
        <taxon>Branchiostomatidae</taxon>
        <taxon>Branchiostoma</taxon>
    </lineage>
</organism>
<gene>
    <name evidence="3" type="primary">LOC109478219</name>
</gene>
<dbReference type="Proteomes" id="UP000515135">
    <property type="component" value="Unplaced"/>
</dbReference>
<dbReference type="KEGG" id="bbel:109478219"/>
<evidence type="ECO:0000313" key="2">
    <source>
        <dbReference type="Proteomes" id="UP000515135"/>
    </source>
</evidence>
<evidence type="ECO:0000256" key="1">
    <source>
        <dbReference type="SAM" id="MobiDB-lite"/>
    </source>
</evidence>
<feature type="region of interest" description="Disordered" evidence="1">
    <location>
        <begin position="105"/>
        <end position="137"/>
    </location>
</feature>